<feature type="disulfide bond" evidence="6">
    <location>
        <begin position="209"/>
        <end position="217"/>
    </location>
</feature>
<accession>A0AA39NQG4</accession>
<dbReference type="GO" id="GO:0004190">
    <property type="term" value="F:aspartic-type endopeptidase activity"/>
    <property type="evidence" value="ECO:0007669"/>
    <property type="project" value="UniProtKB-KW"/>
</dbReference>
<evidence type="ECO:0000256" key="1">
    <source>
        <dbReference type="ARBA" id="ARBA00007447"/>
    </source>
</evidence>
<evidence type="ECO:0000259" key="10">
    <source>
        <dbReference type="PROSITE" id="PS51767"/>
    </source>
</evidence>
<feature type="chain" id="PRO_5041470050" evidence="9">
    <location>
        <begin position="24"/>
        <end position="498"/>
    </location>
</feature>
<dbReference type="PROSITE" id="PS00141">
    <property type="entry name" value="ASP_PROTEASE"/>
    <property type="match status" value="1"/>
</dbReference>
<evidence type="ECO:0000313" key="12">
    <source>
        <dbReference type="Proteomes" id="UP001175211"/>
    </source>
</evidence>
<organism evidence="11 12">
    <name type="scientific">Armillaria tabescens</name>
    <name type="common">Ringless honey mushroom</name>
    <name type="synonym">Agaricus tabescens</name>
    <dbReference type="NCBI Taxonomy" id="1929756"/>
    <lineage>
        <taxon>Eukaryota</taxon>
        <taxon>Fungi</taxon>
        <taxon>Dikarya</taxon>
        <taxon>Basidiomycota</taxon>
        <taxon>Agaricomycotina</taxon>
        <taxon>Agaricomycetes</taxon>
        <taxon>Agaricomycetidae</taxon>
        <taxon>Agaricales</taxon>
        <taxon>Marasmiineae</taxon>
        <taxon>Physalacriaceae</taxon>
        <taxon>Desarmillaria</taxon>
    </lineage>
</organism>
<reference evidence="11" key="1">
    <citation type="submission" date="2023-06" db="EMBL/GenBank/DDBJ databases">
        <authorList>
            <consortium name="Lawrence Berkeley National Laboratory"/>
            <person name="Ahrendt S."/>
            <person name="Sahu N."/>
            <person name="Indic B."/>
            <person name="Wong-Bajracharya J."/>
            <person name="Merenyi Z."/>
            <person name="Ke H.-M."/>
            <person name="Monk M."/>
            <person name="Kocsube S."/>
            <person name="Drula E."/>
            <person name="Lipzen A."/>
            <person name="Balint B."/>
            <person name="Henrissat B."/>
            <person name="Andreopoulos B."/>
            <person name="Martin F.M."/>
            <person name="Harder C.B."/>
            <person name="Rigling D."/>
            <person name="Ford K.L."/>
            <person name="Foster G.D."/>
            <person name="Pangilinan J."/>
            <person name="Papanicolaou A."/>
            <person name="Barry K."/>
            <person name="LaButti K."/>
            <person name="Viragh M."/>
            <person name="Koriabine M."/>
            <person name="Yan M."/>
            <person name="Riley R."/>
            <person name="Champramary S."/>
            <person name="Plett K.L."/>
            <person name="Tsai I.J."/>
            <person name="Slot J."/>
            <person name="Sipos G."/>
            <person name="Plett J."/>
            <person name="Nagy L.G."/>
            <person name="Grigoriev I.V."/>
        </authorList>
    </citation>
    <scope>NUCLEOTIDE SEQUENCE</scope>
    <source>
        <strain evidence="11">CCBAS 213</strain>
    </source>
</reference>
<dbReference type="InterPro" id="IPR021109">
    <property type="entry name" value="Peptidase_aspartic_dom_sf"/>
</dbReference>
<feature type="active site" evidence="5">
    <location>
        <position position="196"/>
    </location>
</feature>
<evidence type="ECO:0000256" key="6">
    <source>
        <dbReference type="PIRSR" id="PIRSR601461-2"/>
    </source>
</evidence>
<protein>
    <submittedName>
        <fullName evidence="11">Acid protease</fullName>
    </submittedName>
</protein>
<keyword evidence="6" id="KW-1015">Disulfide bond</keyword>
<keyword evidence="9" id="KW-0732">Signal</keyword>
<dbReference type="PROSITE" id="PS51767">
    <property type="entry name" value="PEPTIDASE_A1"/>
    <property type="match status" value="1"/>
</dbReference>
<evidence type="ECO:0000256" key="3">
    <source>
        <dbReference type="ARBA" id="ARBA00022750"/>
    </source>
</evidence>
<feature type="signal peptide" evidence="9">
    <location>
        <begin position="1"/>
        <end position="23"/>
    </location>
</feature>
<proteinExistence type="inferred from homology"/>
<evidence type="ECO:0000256" key="2">
    <source>
        <dbReference type="ARBA" id="ARBA00022670"/>
    </source>
</evidence>
<feature type="region of interest" description="Disordered" evidence="8">
    <location>
        <begin position="117"/>
        <end position="138"/>
    </location>
</feature>
<comment type="caution">
    <text evidence="11">The sequence shown here is derived from an EMBL/GenBank/DDBJ whole genome shotgun (WGS) entry which is preliminary data.</text>
</comment>
<evidence type="ECO:0000256" key="7">
    <source>
        <dbReference type="RuleBase" id="RU000454"/>
    </source>
</evidence>
<feature type="domain" description="Peptidase A1" evidence="10">
    <location>
        <begin position="178"/>
        <end position="495"/>
    </location>
</feature>
<dbReference type="GeneID" id="85354468"/>
<evidence type="ECO:0000256" key="5">
    <source>
        <dbReference type="PIRSR" id="PIRSR601461-1"/>
    </source>
</evidence>
<dbReference type="GO" id="GO:0006508">
    <property type="term" value="P:proteolysis"/>
    <property type="evidence" value="ECO:0007669"/>
    <property type="project" value="UniProtKB-KW"/>
</dbReference>
<keyword evidence="12" id="KW-1185">Reference proteome</keyword>
<dbReference type="InterPro" id="IPR034164">
    <property type="entry name" value="Pepsin-like_dom"/>
</dbReference>
<dbReference type="InterPro" id="IPR001461">
    <property type="entry name" value="Aspartic_peptidase_A1"/>
</dbReference>
<dbReference type="Proteomes" id="UP001175211">
    <property type="component" value="Unassembled WGS sequence"/>
</dbReference>
<dbReference type="FunFam" id="2.40.70.10:FF:000115">
    <property type="entry name" value="Lysosomal aspartic protease"/>
    <property type="match status" value="1"/>
</dbReference>
<sequence length="498" mass="52472">MQFKLTLSLSALLLLFTLHDVEAAPLSKKHKILTLPLTRLQQRRTDLHPQVLLQQHINRGHRRLALMSDSGVGPTDEELRASLHKRVHACHPNETTTELQKRYNPYIHSSVTTLDTPTLSLHEDGNSSATASATSASASSGFTDAEINALLNGGVTDANTPTANNSLGLDILANDVGYTSVVEIGTPPRQFRVLMDSGSADFWVGSDNCQAQGGGNCGNHTFLGEQRSSSFNTSNEQWNITYGTGTVAGVKVADDVTIAGLLLQAHNFGVAEVESADFASDNTEFDGLIGLAQSTLSNQGFLSPVESLAKNGLISAAITSYKISRLADDKNDGEITFGGLDDTKFQADTLVTVDNISKQGFWIAALDGASVDGTDLKIEGQAAILDTGTTLLIAPAADAEKIHSNIDGAASDGQGGFLVPCTTNASVALTFGGTAFAIDPRDLAFAPLDINDPNGMCVSGISSGNVGQGEWLVGDTFLKSAYFSTDVDKNQLSLAKLA</sequence>
<dbReference type="PANTHER" id="PTHR47966">
    <property type="entry name" value="BETA-SITE APP-CLEAVING ENZYME, ISOFORM A-RELATED"/>
    <property type="match status" value="1"/>
</dbReference>
<evidence type="ECO:0000313" key="11">
    <source>
        <dbReference type="EMBL" id="KAK0469911.1"/>
    </source>
</evidence>
<dbReference type="EMBL" id="JAUEPS010000001">
    <property type="protein sequence ID" value="KAK0469911.1"/>
    <property type="molecule type" value="Genomic_DNA"/>
</dbReference>
<name>A0AA39NQG4_ARMTA</name>
<dbReference type="PANTHER" id="PTHR47966:SF75">
    <property type="entry name" value="ENDOPEPTIDASE (CTSD), PUTATIVE (AFU_ORTHOLOGUE AFUA_4G07040)-RELATED"/>
    <property type="match status" value="1"/>
</dbReference>
<dbReference type="PRINTS" id="PR00792">
    <property type="entry name" value="PEPSIN"/>
</dbReference>
<keyword evidence="3 7" id="KW-0064">Aspartyl protease</keyword>
<evidence type="ECO:0000256" key="9">
    <source>
        <dbReference type="SAM" id="SignalP"/>
    </source>
</evidence>
<dbReference type="CDD" id="cd05471">
    <property type="entry name" value="pepsin_like"/>
    <property type="match status" value="1"/>
</dbReference>
<comment type="similarity">
    <text evidence="1 7">Belongs to the peptidase A1 family.</text>
</comment>
<dbReference type="Pfam" id="PF00026">
    <property type="entry name" value="Asp"/>
    <property type="match status" value="1"/>
</dbReference>
<dbReference type="InterPro" id="IPR033121">
    <property type="entry name" value="PEPTIDASE_A1"/>
</dbReference>
<evidence type="ECO:0000256" key="4">
    <source>
        <dbReference type="ARBA" id="ARBA00022801"/>
    </source>
</evidence>
<dbReference type="SUPFAM" id="SSF50630">
    <property type="entry name" value="Acid proteases"/>
    <property type="match status" value="1"/>
</dbReference>
<dbReference type="RefSeq" id="XP_060339704.1">
    <property type="nucleotide sequence ID" value="XM_060470920.1"/>
</dbReference>
<feature type="compositionally biased region" description="Low complexity" evidence="8">
    <location>
        <begin position="127"/>
        <end position="138"/>
    </location>
</feature>
<dbReference type="AlphaFoldDB" id="A0AA39NQG4"/>
<evidence type="ECO:0000256" key="8">
    <source>
        <dbReference type="SAM" id="MobiDB-lite"/>
    </source>
</evidence>
<gene>
    <name evidence="11" type="ORF">EV420DRAFT_1497475</name>
</gene>
<dbReference type="InterPro" id="IPR001969">
    <property type="entry name" value="Aspartic_peptidase_AS"/>
</dbReference>
<feature type="active site" evidence="5">
    <location>
        <position position="386"/>
    </location>
</feature>
<keyword evidence="2 7" id="KW-0645">Protease</keyword>
<keyword evidence="4 7" id="KW-0378">Hydrolase</keyword>
<dbReference type="Gene3D" id="2.40.70.10">
    <property type="entry name" value="Acid Proteases"/>
    <property type="match status" value="2"/>
</dbReference>